<evidence type="ECO:0000256" key="4">
    <source>
        <dbReference type="ARBA" id="ARBA00022759"/>
    </source>
</evidence>
<dbReference type="EMBL" id="JBHULD010000018">
    <property type="protein sequence ID" value="MFD2556299.1"/>
    <property type="molecule type" value="Genomic_DNA"/>
</dbReference>
<evidence type="ECO:0000256" key="5">
    <source>
        <dbReference type="ARBA" id="ARBA00022801"/>
    </source>
</evidence>
<keyword evidence="4" id="KW-0255">Endonuclease</keyword>
<evidence type="ECO:0000256" key="2">
    <source>
        <dbReference type="ARBA" id="ARBA00022649"/>
    </source>
</evidence>
<keyword evidence="6" id="KW-0694">RNA-binding</keyword>
<name>A0ABW5L6D4_9SPHI</name>
<evidence type="ECO:0000256" key="3">
    <source>
        <dbReference type="ARBA" id="ARBA00022722"/>
    </source>
</evidence>
<reference evidence="9" key="1">
    <citation type="journal article" date="2019" name="Int. J. Syst. Evol. Microbiol.">
        <title>The Global Catalogue of Microorganisms (GCM) 10K type strain sequencing project: providing services to taxonomists for standard genome sequencing and annotation.</title>
        <authorList>
            <consortium name="The Broad Institute Genomics Platform"/>
            <consortium name="The Broad Institute Genome Sequencing Center for Infectious Disease"/>
            <person name="Wu L."/>
            <person name="Ma J."/>
        </authorList>
    </citation>
    <scope>NUCLEOTIDE SEQUENCE [LARGE SCALE GENOMIC DNA]</scope>
    <source>
        <strain evidence="9">KCTC 52298</strain>
    </source>
</reference>
<keyword evidence="7" id="KW-0346">Stress response</keyword>
<proteinExistence type="inferred from homology"/>
<dbReference type="InterPro" id="IPR012933">
    <property type="entry name" value="HicA_mRNA_interferase"/>
</dbReference>
<dbReference type="Gene3D" id="3.30.920.30">
    <property type="entry name" value="Hypothetical protein"/>
    <property type="match status" value="1"/>
</dbReference>
<evidence type="ECO:0000256" key="6">
    <source>
        <dbReference type="ARBA" id="ARBA00022884"/>
    </source>
</evidence>
<protein>
    <submittedName>
        <fullName evidence="8">Type II toxin-antitoxin system HicA family toxin</fullName>
    </submittedName>
</protein>
<keyword evidence="9" id="KW-1185">Reference proteome</keyword>
<gene>
    <name evidence="8" type="ORF">ACFSQW_18030</name>
</gene>
<evidence type="ECO:0000313" key="9">
    <source>
        <dbReference type="Proteomes" id="UP001597440"/>
    </source>
</evidence>
<dbReference type="RefSeq" id="WP_210352634.1">
    <property type="nucleotide sequence ID" value="NZ_JAEQMU010000001.1"/>
</dbReference>
<keyword evidence="5" id="KW-0378">Hydrolase</keyword>
<evidence type="ECO:0000256" key="1">
    <source>
        <dbReference type="ARBA" id="ARBA00006620"/>
    </source>
</evidence>
<dbReference type="Proteomes" id="UP001597440">
    <property type="component" value="Unassembled WGS sequence"/>
</dbReference>
<keyword evidence="3" id="KW-0540">Nuclease</keyword>
<comment type="similarity">
    <text evidence="1">Belongs to the HicA mRNA interferase family.</text>
</comment>
<dbReference type="Pfam" id="PF07927">
    <property type="entry name" value="HicA_toxin"/>
    <property type="match status" value="1"/>
</dbReference>
<comment type="caution">
    <text evidence="8">The sequence shown here is derived from an EMBL/GenBank/DDBJ whole genome shotgun (WGS) entry which is preliminary data.</text>
</comment>
<evidence type="ECO:0000313" key="8">
    <source>
        <dbReference type="EMBL" id="MFD2556299.1"/>
    </source>
</evidence>
<sequence length="58" mass="6782">MKYKELHRLVRRCGWRRVADGKHPIYEKDGIRYPVPFHGGRNVPNGLLLTIIKDLGLK</sequence>
<evidence type="ECO:0000256" key="7">
    <source>
        <dbReference type="ARBA" id="ARBA00023016"/>
    </source>
</evidence>
<keyword evidence="2" id="KW-1277">Toxin-antitoxin system</keyword>
<organism evidence="8 9">
    <name type="scientific">Sphingobacterium tabacisoli</name>
    <dbReference type="NCBI Taxonomy" id="2044855"/>
    <lineage>
        <taxon>Bacteria</taxon>
        <taxon>Pseudomonadati</taxon>
        <taxon>Bacteroidota</taxon>
        <taxon>Sphingobacteriia</taxon>
        <taxon>Sphingobacteriales</taxon>
        <taxon>Sphingobacteriaceae</taxon>
        <taxon>Sphingobacterium</taxon>
    </lineage>
</organism>
<accession>A0ABW5L6D4</accession>
<dbReference type="InterPro" id="IPR038570">
    <property type="entry name" value="HicA_sf"/>
</dbReference>
<dbReference type="SUPFAM" id="SSF54786">
    <property type="entry name" value="YcfA/nrd intein domain"/>
    <property type="match status" value="1"/>
</dbReference>